<name>A0A6G4WY34_9ACTN</name>
<dbReference type="SUPFAM" id="SSF46689">
    <property type="entry name" value="Homeodomain-like"/>
    <property type="match status" value="1"/>
</dbReference>
<evidence type="ECO:0000313" key="6">
    <source>
        <dbReference type="EMBL" id="NGO69772.1"/>
    </source>
</evidence>
<dbReference type="AlphaFoldDB" id="A0A6G4WY34"/>
<dbReference type="EMBL" id="JAAKZZ010000139">
    <property type="protein sequence ID" value="NGO69772.1"/>
    <property type="molecule type" value="Genomic_DNA"/>
</dbReference>
<keyword evidence="3" id="KW-0804">Transcription</keyword>
<dbReference type="RefSeq" id="WP_165299455.1">
    <property type="nucleotide sequence ID" value="NZ_JAAKZZ010000139.1"/>
</dbReference>
<dbReference type="InterPro" id="IPR001647">
    <property type="entry name" value="HTH_TetR"/>
</dbReference>
<keyword evidence="7" id="KW-1185">Reference proteome</keyword>
<feature type="DNA-binding region" description="H-T-H motif" evidence="4">
    <location>
        <begin position="27"/>
        <end position="46"/>
    </location>
</feature>
<dbReference type="PANTHER" id="PTHR30055:SF234">
    <property type="entry name" value="HTH-TYPE TRANSCRIPTIONAL REGULATOR BETI"/>
    <property type="match status" value="1"/>
</dbReference>
<feature type="domain" description="HTH tetR-type" evidence="5">
    <location>
        <begin position="4"/>
        <end position="64"/>
    </location>
</feature>
<evidence type="ECO:0000313" key="7">
    <source>
        <dbReference type="Proteomes" id="UP000477722"/>
    </source>
</evidence>
<dbReference type="InterPro" id="IPR050109">
    <property type="entry name" value="HTH-type_TetR-like_transc_reg"/>
</dbReference>
<dbReference type="PANTHER" id="PTHR30055">
    <property type="entry name" value="HTH-TYPE TRANSCRIPTIONAL REGULATOR RUTR"/>
    <property type="match status" value="1"/>
</dbReference>
<proteinExistence type="predicted"/>
<evidence type="ECO:0000259" key="5">
    <source>
        <dbReference type="PROSITE" id="PS50977"/>
    </source>
</evidence>
<accession>A0A6G4WY34</accession>
<reference evidence="6 7" key="1">
    <citation type="submission" date="2020-02" db="EMBL/GenBank/DDBJ databases">
        <title>Whole-genome analyses of novel actinobacteria.</title>
        <authorList>
            <person name="Sahin N."/>
            <person name="Tatar D."/>
        </authorList>
    </citation>
    <scope>NUCLEOTIDE SEQUENCE [LARGE SCALE GENOMIC DNA]</scope>
    <source>
        <strain evidence="6 7">SB3404</strain>
    </source>
</reference>
<dbReference type="PROSITE" id="PS50977">
    <property type="entry name" value="HTH_TETR_2"/>
    <property type="match status" value="1"/>
</dbReference>
<evidence type="ECO:0000256" key="2">
    <source>
        <dbReference type="ARBA" id="ARBA00023125"/>
    </source>
</evidence>
<sequence>MPRPSSHELILDAYESLLIDEGYSSVTLNEVARRARVSKGGLLYNFGSKDALLTGMLERLHRRAEEDREAARGFPGGVVRYYLQTSASDALTNSPLHRTLVAAQRLVLDDKRVNDAIRSITRDWRELLSEETGDPLAASLITLLGDGLYVQAALGVPNRELLASLDEVVARLSGQEGRAKGRAAHGARA</sequence>
<dbReference type="GO" id="GO:0003700">
    <property type="term" value="F:DNA-binding transcription factor activity"/>
    <property type="evidence" value="ECO:0007669"/>
    <property type="project" value="TreeGrafter"/>
</dbReference>
<organism evidence="6 7">
    <name type="scientific">Streptomyces boncukensis</name>
    <dbReference type="NCBI Taxonomy" id="2711219"/>
    <lineage>
        <taxon>Bacteria</taxon>
        <taxon>Bacillati</taxon>
        <taxon>Actinomycetota</taxon>
        <taxon>Actinomycetes</taxon>
        <taxon>Kitasatosporales</taxon>
        <taxon>Streptomycetaceae</taxon>
        <taxon>Streptomyces</taxon>
    </lineage>
</organism>
<dbReference type="Pfam" id="PF17937">
    <property type="entry name" value="TetR_C_28"/>
    <property type="match status" value="1"/>
</dbReference>
<dbReference type="InterPro" id="IPR041479">
    <property type="entry name" value="TetR_CgmR_C"/>
</dbReference>
<dbReference type="InterPro" id="IPR009057">
    <property type="entry name" value="Homeodomain-like_sf"/>
</dbReference>
<dbReference type="PRINTS" id="PR00455">
    <property type="entry name" value="HTHTETR"/>
</dbReference>
<evidence type="ECO:0000256" key="4">
    <source>
        <dbReference type="PROSITE-ProRule" id="PRU00335"/>
    </source>
</evidence>
<dbReference type="Proteomes" id="UP000477722">
    <property type="component" value="Unassembled WGS sequence"/>
</dbReference>
<dbReference type="Gene3D" id="1.10.357.10">
    <property type="entry name" value="Tetracycline Repressor, domain 2"/>
    <property type="match status" value="1"/>
</dbReference>
<comment type="caution">
    <text evidence="6">The sequence shown here is derived from an EMBL/GenBank/DDBJ whole genome shotgun (WGS) entry which is preliminary data.</text>
</comment>
<protein>
    <submittedName>
        <fullName evidence="6">TetR/AcrR family transcriptional regulator</fullName>
    </submittedName>
</protein>
<evidence type="ECO:0000256" key="3">
    <source>
        <dbReference type="ARBA" id="ARBA00023163"/>
    </source>
</evidence>
<gene>
    <name evidence="6" type="ORF">G5C65_15685</name>
</gene>
<dbReference type="GO" id="GO:0000976">
    <property type="term" value="F:transcription cis-regulatory region binding"/>
    <property type="evidence" value="ECO:0007669"/>
    <property type="project" value="TreeGrafter"/>
</dbReference>
<keyword evidence="2 4" id="KW-0238">DNA-binding</keyword>
<dbReference type="Pfam" id="PF00440">
    <property type="entry name" value="TetR_N"/>
    <property type="match status" value="1"/>
</dbReference>
<keyword evidence="1" id="KW-0805">Transcription regulation</keyword>
<evidence type="ECO:0000256" key="1">
    <source>
        <dbReference type="ARBA" id="ARBA00023015"/>
    </source>
</evidence>